<organism evidence="1 2">
    <name type="scientific">Triparma columacea</name>
    <dbReference type="NCBI Taxonomy" id="722753"/>
    <lineage>
        <taxon>Eukaryota</taxon>
        <taxon>Sar</taxon>
        <taxon>Stramenopiles</taxon>
        <taxon>Ochrophyta</taxon>
        <taxon>Bolidophyceae</taxon>
        <taxon>Parmales</taxon>
        <taxon>Triparmaceae</taxon>
        <taxon>Triparma</taxon>
    </lineage>
</organism>
<proteinExistence type="predicted"/>
<dbReference type="Proteomes" id="UP001165065">
    <property type="component" value="Unassembled WGS sequence"/>
</dbReference>
<comment type="caution">
    <text evidence="1">The sequence shown here is derived from an EMBL/GenBank/DDBJ whole genome shotgun (WGS) entry which is preliminary data.</text>
</comment>
<protein>
    <recommendedName>
        <fullName evidence="3">Leucine rich repeat protein</fullName>
    </recommendedName>
</protein>
<dbReference type="OrthoDB" id="10439344at2759"/>
<dbReference type="Gene3D" id="3.80.10.10">
    <property type="entry name" value="Ribonuclease Inhibitor"/>
    <property type="match status" value="1"/>
</dbReference>
<sequence length="350" mass="39614">MPFPCFKNQGSTLYRLMMMKLWEINRTDRDTNETATYYEEMEFVWEATAKVHLFILDNDMHMSTITRAAFARCSNLVKVTLPHTLEILPFAFCGCNFLEEVYAPSAVVLHEGCFSRCPILRAVKIPYGITIGDKVFSDCPSLRHVDVDPECRYGSGVFFKCLTLEVLASAARFNIESGDTTWSADPNPLAVVSGTRQPVPEGPDHPLTGPASDPTVGIMSYLHWIRRRDAFIKESREQAFTTLSMLKLCKSYNWMVFTTTPWWLYGRERAHPKTRLMKFLLERGEGGIAEHIISFLGDMRGCPRRDLRKADKGSLLKDGLEMGVLKSELNGANEKFWGVQVDGFGKLLDG</sequence>
<dbReference type="AlphaFoldDB" id="A0A9W7L5L1"/>
<evidence type="ECO:0000313" key="1">
    <source>
        <dbReference type="EMBL" id="GMI31857.1"/>
    </source>
</evidence>
<dbReference type="Pfam" id="PF13306">
    <property type="entry name" value="LRR_5"/>
    <property type="match status" value="1"/>
</dbReference>
<name>A0A9W7L5L1_9STRA</name>
<keyword evidence="2" id="KW-1185">Reference proteome</keyword>
<dbReference type="SUPFAM" id="SSF52058">
    <property type="entry name" value="L domain-like"/>
    <property type="match status" value="1"/>
</dbReference>
<evidence type="ECO:0008006" key="3">
    <source>
        <dbReference type="Google" id="ProtNLM"/>
    </source>
</evidence>
<dbReference type="InterPro" id="IPR026906">
    <property type="entry name" value="LRR_5"/>
</dbReference>
<reference evidence="2" key="1">
    <citation type="journal article" date="2023" name="Commun. Biol.">
        <title>Genome analysis of Parmales, the sister group of diatoms, reveals the evolutionary specialization of diatoms from phago-mixotrophs to photoautotrophs.</title>
        <authorList>
            <person name="Ban H."/>
            <person name="Sato S."/>
            <person name="Yoshikawa S."/>
            <person name="Yamada K."/>
            <person name="Nakamura Y."/>
            <person name="Ichinomiya M."/>
            <person name="Sato N."/>
            <person name="Blanc-Mathieu R."/>
            <person name="Endo H."/>
            <person name="Kuwata A."/>
            <person name="Ogata H."/>
        </authorList>
    </citation>
    <scope>NUCLEOTIDE SEQUENCE [LARGE SCALE GENOMIC DNA]</scope>
</reference>
<dbReference type="EMBL" id="BRYA01000758">
    <property type="protein sequence ID" value="GMI31857.1"/>
    <property type="molecule type" value="Genomic_DNA"/>
</dbReference>
<dbReference type="InterPro" id="IPR032675">
    <property type="entry name" value="LRR_dom_sf"/>
</dbReference>
<accession>A0A9W7L5L1</accession>
<evidence type="ECO:0000313" key="2">
    <source>
        <dbReference type="Proteomes" id="UP001165065"/>
    </source>
</evidence>
<gene>
    <name evidence="1" type="ORF">TrCOL_g7470</name>
</gene>